<evidence type="ECO:0000256" key="3">
    <source>
        <dbReference type="SAM" id="SignalP"/>
    </source>
</evidence>
<evidence type="ECO:0000313" key="4">
    <source>
        <dbReference type="Proteomes" id="UP000694844"/>
    </source>
</evidence>
<feature type="signal peptide" evidence="3">
    <location>
        <begin position="1"/>
        <end position="21"/>
    </location>
</feature>
<protein>
    <submittedName>
        <fullName evidence="5">Uncharacterized protein LOC111122217</fullName>
    </submittedName>
</protein>
<proteinExistence type="predicted"/>
<feature type="chain" id="PRO_5034280388" evidence="3">
    <location>
        <begin position="22"/>
        <end position="230"/>
    </location>
</feature>
<sequence>MLFYRGLSWLIFYAFTAFGETAVEHGKCPVGFPGSLRRQNMQPSRFLCQEDSDCSNGKCCGILGKNMCIYWQDDGNRNLDSKNIKSKLSQILRWPNVEETKMNASVMDGEISTKMMSHTNREKMKCSEGSGKRSARCSRGFRWKHLLFLLFAGGVCISIGYVSLMLYQKSKNASGFKKTESKRKVISVTAVNRQDPVYTVGEDKRVILNVENHTGSQPTSPNDVTDSTID</sequence>
<feature type="compositionally biased region" description="Polar residues" evidence="1">
    <location>
        <begin position="211"/>
        <end position="230"/>
    </location>
</feature>
<evidence type="ECO:0000313" key="5">
    <source>
        <dbReference type="RefSeq" id="XP_022319561.1"/>
    </source>
</evidence>
<keyword evidence="2" id="KW-0812">Transmembrane</keyword>
<keyword evidence="2" id="KW-1133">Transmembrane helix</keyword>
<gene>
    <name evidence="5" type="primary">LOC111122217</name>
</gene>
<evidence type="ECO:0000256" key="2">
    <source>
        <dbReference type="SAM" id="Phobius"/>
    </source>
</evidence>
<dbReference type="Proteomes" id="UP000694844">
    <property type="component" value="Chromosome 2"/>
</dbReference>
<keyword evidence="4" id="KW-1185">Reference proteome</keyword>
<dbReference type="AlphaFoldDB" id="A0A8B8CYI7"/>
<feature type="transmembrane region" description="Helical" evidence="2">
    <location>
        <begin position="146"/>
        <end position="167"/>
    </location>
</feature>
<keyword evidence="3" id="KW-0732">Signal</keyword>
<evidence type="ECO:0000256" key="1">
    <source>
        <dbReference type="SAM" id="MobiDB-lite"/>
    </source>
</evidence>
<accession>A0A8B8CYI7</accession>
<dbReference type="RefSeq" id="XP_022319561.1">
    <property type="nucleotide sequence ID" value="XM_022463853.1"/>
</dbReference>
<reference evidence="5" key="1">
    <citation type="submission" date="2025-08" db="UniProtKB">
        <authorList>
            <consortium name="RefSeq"/>
        </authorList>
    </citation>
    <scope>IDENTIFICATION</scope>
    <source>
        <tissue evidence="5">Whole sample</tissue>
    </source>
</reference>
<name>A0A8B8CYI7_CRAVI</name>
<organism evidence="4 5">
    <name type="scientific">Crassostrea virginica</name>
    <name type="common">Eastern oyster</name>
    <dbReference type="NCBI Taxonomy" id="6565"/>
    <lineage>
        <taxon>Eukaryota</taxon>
        <taxon>Metazoa</taxon>
        <taxon>Spiralia</taxon>
        <taxon>Lophotrochozoa</taxon>
        <taxon>Mollusca</taxon>
        <taxon>Bivalvia</taxon>
        <taxon>Autobranchia</taxon>
        <taxon>Pteriomorphia</taxon>
        <taxon>Ostreida</taxon>
        <taxon>Ostreoidea</taxon>
        <taxon>Ostreidae</taxon>
        <taxon>Crassostrea</taxon>
    </lineage>
</organism>
<feature type="region of interest" description="Disordered" evidence="1">
    <location>
        <begin position="210"/>
        <end position="230"/>
    </location>
</feature>
<dbReference type="KEGG" id="cvn:111122217"/>
<keyword evidence="2" id="KW-0472">Membrane</keyword>
<dbReference type="GeneID" id="111122217"/>